<evidence type="ECO:0000256" key="2">
    <source>
        <dbReference type="ARBA" id="ARBA00022989"/>
    </source>
</evidence>
<dbReference type="EMBL" id="CP091508">
    <property type="protein sequence ID" value="UOO80897.1"/>
    <property type="molecule type" value="Genomic_DNA"/>
</dbReference>
<keyword evidence="1 4" id="KW-0812">Transmembrane</keyword>
<feature type="transmembrane region" description="Helical" evidence="4">
    <location>
        <begin position="305"/>
        <end position="333"/>
    </location>
</feature>
<feature type="transmembrane region" description="Helical" evidence="4">
    <location>
        <begin position="26"/>
        <end position="44"/>
    </location>
</feature>
<keyword evidence="3 4" id="KW-0472">Membrane</keyword>
<protein>
    <submittedName>
        <fullName evidence="5">MFS transporter</fullName>
    </submittedName>
</protein>
<feature type="transmembrane region" description="Helical" evidence="4">
    <location>
        <begin position="155"/>
        <end position="178"/>
    </location>
</feature>
<dbReference type="InterPro" id="IPR011701">
    <property type="entry name" value="MFS"/>
</dbReference>
<evidence type="ECO:0000256" key="4">
    <source>
        <dbReference type="SAM" id="Phobius"/>
    </source>
</evidence>
<dbReference type="InterPro" id="IPR036259">
    <property type="entry name" value="MFS_trans_sf"/>
</dbReference>
<evidence type="ECO:0000313" key="6">
    <source>
        <dbReference type="Proteomes" id="UP000829817"/>
    </source>
</evidence>
<gene>
    <name evidence="5" type="ORF">LVJ83_07840</name>
</gene>
<evidence type="ECO:0000313" key="5">
    <source>
        <dbReference type="EMBL" id="UOO80897.1"/>
    </source>
</evidence>
<dbReference type="RefSeq" id="WP_244783967.1">
    <property type="nucleotide sequence ID" value="NZ_CP091508.1"/>
</dbReference>
<dbReference type="Proteomes" id="UP000829817">
    <property type="component" value="Chromosome"/>
</dbReference>
<dbReference type="SUPFAM" id="SSF103473">
    <property type="entry name" value="MFS general substrate transporter"/>
    <property type="match status" value="1"/>
</dbReference>
<evidence type="ECO:0000256" key="3">
    <source>
        <dbReference type="ARBA" id="ARBA00023136"/>
    </source>
</evidence>
<keyword evidence="2 4" id="KW-1133">Transmembrane helix</keyword>
<feature type="transmembrane region" description="Helical" evidence="4">
    <location>
        <begin position="60"/>
        <end position="81"/>
    </location>
</feature>
<dbReference type="Gene3D" id="1.20.1250.20">
    <property type="entry name" value="MFS general substrate transporter like domains"/>
    <property type="match status" value="1"/>
</dbReference>
<name>A0ABY4DPB1_9NEIS</name>
<keyword evidence="6" id="KW-1185">Reference proteome</keyword>
<proteinExistence type="predicted"/>
<reference evidence="5 6" key="1">
    <citation type="journal article" date="2022" name="Res Sq">
        <title>Evolution of multicellular longitudinally dividing oral cavity symbionts (Neisseriaceae).</title>
        <authorList>
            <person name="Nyongesa S."/>
            <person name="Weber P."/>
            <person name="Bernet E."/>
            <person name="Pullido F."/>
            <person name="Nieckarz M."/>
            <person name="Delaby M."/>
            <person name="Nieves C."/>
            <person name="Viehboeck T."/>
            <person name="Krause N."/>
            <person name="Rivera-Millot A."/>
            <person name="Nakamura A."/>
            <person name="Vischer N."/>
            <person name="VanNieuwenhze M."/>
            <person name="Brun Y."/>
            <person name="Cava F."/>
            <person name="Bulgheresi S."/>
            <person name="Veyrier F."/>
        </authorList>
    </citation>
    <scope>NUCLEOTIDE SEQUENCE [LARGE SCALE GENOMIC DNA]</scope>
    <source>
        <strain evidence="5 6">CCUG 63373m</strain>
    </source>
</reference>
<accession>A0ABY4DPB1</accession>
<dbReference type="PANTHER" id="PTHR43596">
    <property type="entry name" value="ADP,ATP CARRIER PROTEIN"/>
    <property type="match status" value="1"/>
</dbReference>
<feature type="transmembrane region" description="Helical" evidence="4">
    <location>
        <begin position="184"/>
        <end position="201"/>
    </location>
</feature>
<organism evidence="5 6">
    <name type="scientific">Uruburuella testudinis</name>
    <dbReference type="NCBI Taxonomy" id="1282863"/>
    <lineage>
        <taxon>Bacteria</taxon>
        <taxon>Pseudomonadati</taxon>
        <taxon>Pseudomonadota</taxon>
        <taxon>Betaproteobacteria</taxon>
        <taxon>Neisseriales</taxon>
        <taxon>Neisseriaceae</taxon>
        <taxon>Uruburuella</taxon>
    </lineage>
</organism>
<sequence>MNFSSPLPAAERWRHIMRFCPGEGRVLAWSFVYVFVLFVAYYVMRPIRDELGVAGGIGNLPWLFTGTLLAMLAANPLFSMLVKRWPRRKFVTVAYRFFTLNLLLFAAALALTDDVQQQWAGRVFFIWLSVFNLFVVSVFWSLMVDVFDSEQSKRLFGLLAAGATLGGLAGSALTANLIAPLGPVGLLLLAAVLLETAVFAAKKLLQQHTRTAPQAEEIIGGSVFAGIAHTFRSPYLLAISAFILLYSITSTLLYFQQAEIAGAYFSDRAARTAFFAHIDLWVNGLTLLCQLFLTGRMVRRLGMVVVLCVLPALSTAGFAMLAAAPSIGVFVAVQVARRVSNFAFARPAREMLFTRLPREDRYKAKNFIDTVVYRSGDQVGSWGYAGLGALGMAIPAIALLAVPVCALWMGLSVWLGRQQNRQPSETPPHS</sequence>
<evidence type="ECO:0000256" key="1">
    <source>
        <dbReference type="ARBA" id="ARBA00022692"/>
    </source>
</evidence>
<feature type="transmembrane region" description="Helical" evidence="4">
    <location>
        <begin position="274"/>
        <end position="293"/>
    </location>
</feature>
<feature type="transmembrane region" description="Helical" evidence="4">
    <location>
        <begin position="235"/>
        <end position="254"/>
    </location>
</feature>
<dbReference type="Pfam" id="PF07690">
    <property type="entry name" value="MFS_1"/>
    <property type="match status" value="1"/>
</dbReference>
<feature type="transmembrane region" description="Helical" evidence="4">
    <location>
        <begin position="93"/>
        <end position="112"/>
    </location>
</feature>
<dbReference type="PANTHER" id="PTHR43596:SF1">
    <property type="entry name" value="ADP,ATP CARRIER PROTEIN"/>
    <property type="match status" value="1"/>
</dbReference>
<feature type="transmembrane region" description="Helical" evidence="4">
    <location>
        <begin position="124"/>
        <end position="143"/>
    </location>
</feature>
<feature type="transmembrane region" description="Helical" evidence="4">
    <location>
        <begin position="382"/>
        <end position="415"/>
    </location>
</feature>